<evidence type="ECO:0000313" key="2">
    <source>
        <dbReference type="Proteomes" id="UP000255234"/>
    </source>
</evidence>
<reference evidence="1 2" key="1">
    <citation type="submission" date="2018-06" db="EMBL/GenBank/DDBJ databases">
        <authorList>
            <consortium name="Pathogen Informatics"/>
            <person name="Doyle S."/>
        </authorList>
    </citation>
    <scope>NUCLEOTIDE SEQUENCE [LARGE SCALE GENOMIC DNA]</scope>
    <source>
        <strain evidence="1 2">NCTC10571</strain>
    </source>
</reference>
<sequence>MLLKKKRINKLSCLNWVKEGQKIVIALQDAIRFKDKLIKLGFSAELKNGEKILPLVVNPATARNAEVFYKIDRIQPKETYCQPLWWTHNEWIGKGETQEVSEYVYIQRTRFKRINYLPYSIELTLKYNKNGTFFVVTDIIEFCKQNEKMLINTINIFLTYFGECNILTENLDNISPNKVIRLNWDILPQGDYPWEKIEKVLERVSKKSSKTSRRILIDNCRYINSFSPDFMALGRSGFSGYVIWGFSNQKRYILESIYTNNATYVFGKDWKELSKLSKAEILNENLQIARIIHNNNWKQNINQFIQG</sequence>
<accession>A0A378NWT8</accession>
<proteinExistence type="predicted"/>
<dbReference type="AlphaFoldDB" id="A0A378NWT8"/>
<organism evidence="1 2">
    <name type="scientific">Megamonas hypermegale</name>
    <dbReference type="NCBI Taxonomy" id="158847"/>
    <lineage>
        <taxon>Bacteria</taxon>
        <taxon>Bacillati</taxon>
        <taxon>Bacillota</taxon>
        <taxon>Negativicutes</taxon>
        <taxon>Selenomonadales</taxon>
        <taxon>Selenomonadaceae</taxon>
        <taxon>Megamonas</taxon>
    </lineage>
</organism>
<protein>
    <submittedName>
        <fullName evidence="1">Uncharacterized protein</fullName>
    </submittedName>
</protein>
<dbReference type="RefSeq" id="WP_115152339.1">
    <property type="nucleotide sequence ID" value="NZ_UGPP01000001.1"/>
</dbReference>
<evidence type="ECO:0000313" key="1">
    <source>
        <dbReference type="EMBL" id="STY72326.1"/>
    </source>
</evidence>
<name>A0A378NWT8_9FIRM</name>
<dbReference type="Proteomes" id="UP000255234">
    <property type="component" value="Unassembled WGS sequence"/>
</dbReference>
<dbReference type="EMBL" id="UGPP01000001">
    <property type="protein sequence ID" value="STY72326.1"/>
    <property type="molecule type" value="Genomic_DNA"/>
</dbReference>
<gene>
    <name evidence="1" type="ORF">NCTC10571_02519</name>
</gene>